<evidence type="ECO:0000256" key="2">
    <source>
        <dbReference type="SAM" id="Phobius"/>
    </source>
</evidence>
<protein>
    <submittedName>
        <fullName evidence="4">Uncharacterized protein AlNc14C14G1607</fullName>
    </submittedName>
</protein>
<gene>
    <name evidence="4" type="primary">AlNc14C14G1607</name>
    <name evidence="4" type="ORF">ALNC14_018330</name>
</gene>
<dbReference type="AlphaFoldDB" id="F0W3U2"/>
<dbReference type="PANTHER" id="PTHR34737">
    <property type="entry name" value="EF-HAND DOMAIN-CONTAINING PROTEIN"/>
    <property type="match status" value="1"/>
</dbReference>
<feature type="transmembrane region" description="Helical" evidence="2">
    <location>
        <begin position="20"/>
        <end position="39"/>
    </location>
</feature>
<keyword evidence="2" id="KW-0812">Transmembrane</keyword>
<sequence>MTIWASARVVSTDFIAMKPLFCFSLWPIFALVLTTIVRYHKTEAMPEFVNRIPNGDHILGTRAAGHENGEGGGPLNPFGKDFRDGGLKWTKRLCELDSDHDGATNGEELGDPCCSGISGKALRRQNFQPTHPGKRNKWNLSTLSDLRCSKMGDQNYTLEVPLKKEDSASSQDSSGSTIYDIEPEKPIFPKAQQGEASIEGNNVQAASNSCDPTFTLTAFWTFLTISYWMILSI</sequence>
<dbReference type="PANTHER" id="PTHR34737:SF2">
    <property type="entry name" value="EF-HAND DOMAIN-CONTAINING PROTEIN"/>
    <property type="match status" value="1"/>
</dbReference>
<dbReference type="EMBL" id="FR824059">
    <property type="protein sequence ID" value="CCA15690.1"/>
    <property type="molecule type" value="Genomic_DNA"/>
</dbReference>
<evidence type="ECO:0000313" key="4">
    <source>
        <dbReference type="EMBL" id="CCA15690.1"/>
    </source>
</evidence>
<dbReference type="InterPro" id="IPR057626">
    <property type="entry name" value="S-S_Temptin"/>
</dbReference>
<keyword evidence="2" id="KW-1133">Transmembrane helix</keyword>
<name>F0W3U2_9STRA</name>
<evidence type="ECO:0000256" key="1">
    <source>
        <dbReference type="SAM" id="MobiDB-lite"/>
    </source>
</evidence>
<dbReference type="InterPro" id="IPR055313">
    <property type="entry name" value="Temptin-like"/>
</dbReference>
<organism evidence="4">
    <name type="scientific">Albugo laibachii Nc14</name>
    <dbReference type="NCBI Taxonomy" id="890382"/>
    <lineage>
        <taxon>Eukaryota</taxon>
        <taxon>Sar</taxon>
        <taxon>Stramenopiles</taxon>
        <taxon>Oomycota</taxon>
        <taxon>Peronosporomycetes</taxon>
        <taxon>Albuginales</taxon>
        <taxon>Albuginaceae</taxon>
        <taxon>Albugo</taxon>
    </lineage>
</organism>
<accession>F0W3U2</accession>
<keyword evidence="2" id="KW-0472">Membrane</keyword>
<evidence type="ECO:0000259" key="3">
    <source>
        <dbReference type="Pfam" id="PF24784"/>
    </source>
</evidence>
<dbReference type="Pfam" id="PF24784">
    <property type="entry name" value="Temptin_C"/>
    <property type="match status" value="1"/>
</dbReference>
<feature type="region of interest" description="Disordered" evidence="1">
    <location>
        <begin position="163"/>
        <end position="184"/>
    </location>
</feature>
<feature type="transmembrane region" description="Helical" evidence="2">
    <location>
        <begin position="213"/>
        <end position="231"/>
    </location>
</feature>
<reference evidence="4" key="1">
    <citation type="journal article" date="2011" name="PLoS Biol.">
        <title>Gene gain and loss during evolution of obligate parasitism in the white rust pathogen of Arabidopsis thaliana.</title>
        <authorList>
            <person name="Kemen E."/>
            <person name="Gardiner A."/>
            <person name="Schultz-Larsen T."/>
            <person name="Kemen A.C."/>
            <person name="Balmuth A.L."/>
            <person name="Robert-Seilaniantz A."/>
            <person name="Bailey K."/>
            <person name="Holub E."/>
            <person name="Studholme D.J."/>
            <person name="Maclean D."/>
            <person name="Jones J.D."/>
        </authorList>
    </citation>
    <scope>NUCLEOTIDE SEQUENCE</scope>
</reference>
<dbReference type="HOGENOM" id="CLU_079777_3_0_1"/>
<feature type="domain" description="Temptin Cys/Cys disulfide" evidence="3">
    <location>
        <begin position="43"/>
        <end position="133"/>
    </location>
</feature>
<proteinExistence type="predicted"/>
<reference evidence="4" key="2">
    <citation type="submission" date="2011-02" db="EMBL/GenBank/DDBJ databases">
        <authorList>
            <person name="MacLean D."/>
        </authorList>
    </citation>
    <scope>NUCLEOTIDE SEQUENCE</scope>
</reference>